<organism evidence="2 3">
    <name type="scientific">Diaphorobacter limosus</name>
    <dbReference type="NCBI Taxonomy" id="3036128"/>
    <lineage>
        <taxon>Bacteria</taxon>
        <taxon>Pseudomonadati</taxon>
        <taxon>Pseudomonadota</taxon>
        <taxon>Betaproteobacteria</taxon>
        <taxon>Burkholderiales</taxon>
        <taxon>Comamonadaceae</taxon>
        <taxon>Diaphorobacter</taxon>
    </lineage>
</organism>
<dbReference type="RefSeq" id="WP_317702429.1">
    <property type="nucleotide sequence ID" value="NZ_CP136921.1"/>
</dbReference>
<accession>A0ABZ0J6R8</accession>
<evidence type="ECO:0000313" key="3">
    <source>
        <dbReference type="Proteomes" id="UP001303211"/>
    </source>
</evidence>
<evidence type="ECO:0000313" key="2">
    <source>
        <dbReference type="EMBL" id="WOO33026.1"/>
    </source>
</evidence>
<reference evidence="2 3" key="1">
    <citation type="submission" date="2023-03" db="EMBL/GenBank/DDBJ databases">
        <title>Diaphorobacter basophil sp. nov., isolated from a sewage-treatment plant.</title>
        <authorList>
            <person name="Yang K."/>
        </authorList>
    </citation>
    <scope>NUCLEOTIDE SEQUENCE [LARGE SCALE GENOMIC DNA]</scope>
    <source>
        <strain evidence="2 3">Y-1</strain>
    </source>
</reference>
<gene>
    <name evidence="2" type="ORF">P4826_02635</name>
</gene>
<sequence>MAAARAALGFPSPAEDFQEDSLDLNELLVRNPAATFLYRAEGSSMIEAGIWGSPRFQCNK</sequence>
<evidence type="ECO:0000259" key="1">
    <source>
        <dbReference type="Pfam" id="PF00717"/>
    </source>
</evidence>
<dbReference type="PANTHER" id="PTHR33516">
    <property type="entry name" value="LEXA REPRESSOR"/>
    <property type="match status" value="1"/>
</dbReference>
<dbReference type="InterPro" id="IPR015927">
    <property type="entry name" value="Peptidase_S24_S26A/B/C"/>
</dbReference>
<dbReference type="Proteomes" id="UP001303211">
    <property type="component" value="Chromosome"/>
</dbReference>
<dbReference type="Gene3D" id="2.10.109.10">
    <property type="entry name" value="Umud Fragment, subunit A"/>
    <property type="match status" value="1"/>
</dbReference>
<protein>
    <recommendedName>
        <fullName evidence="1">Peptidase S24/S26A/S26B/S26C domain-containing protein</fullName>
    </recommendedName>
</protein>
<dbReference type="Pfam" id="PF00717">
    <property type="entry name" value="Peptidase_S24"/>
    <property type="match status" value="1"/>
</dbReference>
<feature type="domain" description="Peptidase S24/S26A/S26B/S26C" evidence="1">
    <location>
        <begin position="5"/>
        <end position="50"/>
    </location>
</feature>
<dbReference type="SUPFAM" id="SSF51306">
    <property type="entry name" value="LexA/Signal peptidase"/>
    <property type="match status" value="1"/>
</dbReference>
<dbReference type="InterPro" id="IPR050077">
    <property type="entry name" value="LexA_repressor"/>
</dbReference>
<name>A0ABZ0J6R8_9BURK</name>
<proteinExistence type="predicted"/>
<dbReference type="PANTHER" id="PTHR33516:SF2">
    <property type="entry name" value="LEXA REPRESSOR-RELATED"/>
    <property type="match status" value="1"/>
</dbReference>
<dbReference type="EMBL" id="CP136921">
    <property type="protein sequence ID" value="WOO33026.1"/>
    <property type="molecule type" value="Genomic_DNA"/>
</dbReference>
<dbReference type="InterPro" id="IPR036286">
    <property type="entry name" value="LexA/Signal_pep-like_sf"/>
</dbReference>
<keyword evidence="3" id="KW-1185">Reference proteome</keyword>